<reference evidence="3" key="1">
    <citation type="submission" date="2020-10" db="EMBL/GenBank/DDBJ databases">
        <authorList>
            <person name="Kikuchi T."/>
        </authorList>
    </citation>
    <scope>NUCLEOTIDE SEQUENCE</scope>
    <source>
        <strain evidence="3">NKZ352</strain>
    </source>
</reference>
<dbReference type="InterPro" id="IPR050618">
    <property type="entry name" value="Ubq-SigPath_Reg"/>
</dbReference>
<organism evidence="3 4">
    <name type="scientific">Caenorhabditis auriculariae</name>
    <dbReference type="NCBI Taxonomy" id="2777116"/>
    <lineage>
        <taxon>Eukaryota</taxon>
        <taxon>Metazoa</taxon>
        <taxon>Ecdysozoa</taxon>
        <taxon>Nematoda</taxon>
        <taxon>Chromadorea</taxon>
        <taxon>Rhabditida</taxon>
        <taxon>Rhabditina</taxon>
        <taxon>Rhabditomorpha</taxon>
        <taxon>Rhabditoidea</taxon>
        <taxon>Rhabditidae</taxon>
        <taxon>Peloderinae</taxon>
        <taxon>Caenorhabditis</taxon>
    </lineage>
</organism>
<dbReference type="InterPro" id="IPR013320">
    <property type="entry name" value="ConA-like_dom_sf"/>
</dbReference>
<dbReference type="InterPro" id="IPR043136">
    <property type="entry name" value="B30.2/SPRY_sf"/>
</dbReference>
<feature type="region of interest" description="Disordered" evidence="1">
    <location>
        <begin position="369"/>
        <end position="461"/>
    </location>
</feature>
<evidence type="ECO:0000313" key="3">
    <source>
        <dbReference type="EMBL" id="CAD6190931.1"/>
    </source>
</evidence>
<dbReference type="Pfam" id="PF00622">
    <property type="entry name" value="SPRY"/>
    <property type="match status" value="1"/>
</dbReference>
<feature type="region of interest" description="Disordered" evidence="1">
    <location>
        <begin position="1"/>
        <end position="57"/>
    </location>
</feature>
<feature type="compositionally biased region" description="Low complexity" evidence="1">
    <location>
        <begin position="422"/>
        <end position="431"/>
    </location>
</feature>
<feature type="region of interest" description="Disordered" evidence="1">
    <location>
        <begin position="512"/>
        <end position="587"/>
    </location>
</feature>
<dbReference type="Gene3D" id="2.60.120.920">
    <property type="match status" value="1"/>
</dbReference>
<dbReference type="PROSITE" id="PS50188">
    <property type="entry name" value="B302_SPRY"/>
    <property type="match status" value="1"/>
</dbReference>
<name>A0A8S1H6P9_9PELO</name>
<evidence type="ECO:0000259" key="2">
    <source>
        <dbReference type="PROSITE" id="PS50188"/>
    </source>
</evidence>
<comment type="caution">
    <text evidence="3">The sequence shown here is derived from an EMBL/GenBank/DDBJ whole genome shotgun (WGS) entry which is preliminary data.</text>
</comment>
<feature type="compositionally biased region" description="Polar residues" evidence="1">
    <location>
        <begin position="554"/>
        <end position="564"/>
    </location>
</feature>
<dbReference type="SMART" id="SM00449">
    <property type="entry name" value="SPRY"/>
    <property type="match status" value="1"/>
</dbReference>
<dbReference type="SUPFAM" id="SSF49899">
    <property type="entry name" value="Concanavalin A-like lectins/glucanases"/>
    <property type="match status" value="1"/>
</dbReference>
<dbReference type="AlphaFoldDB" id="A0A8S1H6P9"/>
<dbReference type="InterPro" id="IPR003877">
    <property type="entry name" value="SPRY_dom"/>
</dbReference>
<dbReference type="EMBL" id="CAJGYM010000018">
    <property type="protein sequence ID" value="CAD6190931.1"/>
    <property type="molecule type" value="Genomic_DNA"/>
</dbReference>
<proteinExistence type="predicted"/>
<feature type="region of interest" description="Disordered" evidence="1">
    <location>
        <begin position="708"/>
        <end position="729"/>
    </location>
</feature>
<sequence>MLAENDEVGPAEPGDADSDNPESDDEDQSDKPCDQSLRGSLTSLEDDQKTVTKKLRTQYPTVRERAWSVSFPRKWDKGNGSSVLSVTSHGLRLSYHEGTETARDKKDSASIKTDSPIPTTCGIYYFEITVVKADKGQLGIGLTKKDGPTNRMPGWDRNSFGYHGDDGHFFSSSGNGVEYGPSFGTGDVVGCGLNSHARSVFFTKNGKNLGIATVCSKNVSGFFPTVGLQMPDVIIEANFGHKEFAYDIDSHRKISQQQNIEVIERVPLPDDMKNWIDGTISSFLSYEGGVKTLKLFNETVAATYDEKLNSIYIRTKIHKYIERGSKYEKINALIRQYFPNLRKQDDNVRLLLFCYRFAETAAELARIQRSHTKPKRERKGKLVKNGFVKNGISNEKTKDSNTNGKQIEKQNEEAVGSEKNGSEISSINGSNQKEKDNGNESATTPTITPAEPEKPRKNKTRKMLKLLGREDELKRLDEEARQAALFDPSAFVAPSCAPSTSKVSEIDEVKKSLVSNPHKRGRSKEETFRRDKLDASPARKSPAVTRRHAEKCKNTGTGTPSKNGRSPKKTFRSGQESATGAVQDGEDFDADAFRERMTELISFGGTIFRFASQITGLKDETREIVEISLCSLAQLRPPKKVLNVEQRQYIAKCVSAAIHEMYGRAPHSQLTGLFLGWRGLRDRMGVYRVPAAAFTGIRTMLKMELPPEEKEKVDTVEPTNDTNGVAMQE</sequence>
<accession>A0A8S1H6P9</accession>
<protein>
    <recommendedName>
        <fullName evidence="2">B30.2/SPRY domain-containing protein</fullName>
    </recommendedName>
</protein>
<dbReference type="PANTHER" id="PTHR12864">
    <property type="entry name" value="RAN BINDING PROTEIN 9-RELATED"/>
    <property type="match status" value="1"/>
</dbReference>
<feature type="domain" description="B30.2/SPRY" evidence="2">
    <location>
        <begin position="53"/>
        <end position="244"/>
    </location>
</feature>
<keyword evidence="4" id="KW-1185">Reference proteome</keyword>
<feature type="compositionally biased region" description="Basic and acidic residues" evidence="1">
    <location>
        <begin position="523"/>
        <end position="534"/>
    </location>
</feature>
<dbReference type="Proteomes" id="UP000835052">
    <property type="component" value="Unassembled WGS sequence"/>
</dbReference>
<gene>
    <name evidence="3" type="ORF">CAUJ_LOCUS6850</name>
</gene>
<dbReference type="OrthoDB" id="5821166at2759"/>
<evidence type="ECO:0000256" key="1">
    <source>
        <dbReference type="SAM" id="MobiDB-lite"/>
    </source>
</evidence>
<dbReference type="InterPro" id="IPR001870">
    <property type="entry name" value="B30.2/SPRY"/>
</dbReference>
<feature type="compositionally biased region" description="Acidic residues" evidence="1">
    <location>
        <begin position="1"/>
        <end position="28"/>
    </location>
</feature>
<evidence type="ECO:0000313" key="4">
    <source>
        <dbReference type="Proteomes" id="UP000835052"/>
    </source>
</evidence>
<feature type="compositionally biased region" description="Basic residues" evidence="1">
    <location>
        <begin position="369"/>
        <end position="382"/>
    </location>
</feature>
<feature type="compositionally biased region" description="Polar residues" evidence="1">
    <location>
        <begin position="717"/>
        <end position="729"/>
    </location>
</feature>